<keyword evidence="4" id="KW-1133">Transmembrane helix</keyword>
<dbReference type="STRING" id="1801.BRW64_10020"/>
<reference evidence="5 7" key="1">
    <citation type="submission" date="2016-09" db="EMBL/GenBank/DDBJ databases">
        <title>genome sequences of unsequenced Mycobacteria.</title>
        <authorList>
            <person name="Greninger A.L."/>
            <person name="Jerome K.R."/>
            <person name="Mcnair B."/>
            <person name="Wallis C."/>
            <person name="Fang F."/>
        </authorList>
    </citation>
    <scope>NUCLEOTIDE SEQUENCE [LARGE SCALE GENOMIC DNA]</scope>
    <source>
        <strain evidence="5 7">BM1</strain>
    </source>
</reference>
<evidence type="ECO:0000313" key="7">
    <source>
        <dbReference type="Proteomes" id="UP000191039"/>
    </source>
</evidence>
<dbReference type="PANTHER" id="PTHR37042:SF4">
    <property type="entry name" value="OUTER MEMBRANE PROTEIN RV1973"/>
    <property type="match status" value="1"/>
</dbReference>
<dbReference type="RefSeq" id="WP_073856208.1">
    <property type="nucleotide sequence ID" value="NZ_BAAATC010000019.1"/>
</dbReference>
<feature type="region of interest" description="Disordered" evidence="3">
    <location>
        <begin position="1"/>
        <end position="31"/>
    </location>
</feature>
<protein>
    <recommendedName>
        <fullName evidence="9">Mce protein</fullName>
    </recommendedName>
</protein>
<accession>A0A1Q4HGR0</accession>
<proteinExistence type="predicted"/>
<gene>
    <name evidence="5" type="ORF">BV510_10315</name>
    <name evidence="6" type="ORF">CRI78_00960</name>
</gene>
<comment type="subcellular location">
    <subcellularLocation>
        <location evidence="1">Membrane</location>
    </subcellularLocation>
</comment>
<reference evidence="6 8" key="2">
    <citation type="submission" date="2017-10" db="EMBL/GenBank/DDBJ databases">
        <title>The new phylogeny of genus Mycobacterium.</title>
        <authorList>
            <person name="Tortoli E."/>
            <person name="Trovato A."/>
            <person name="Cirillo D.M."/>
        </authorList>
    </citation>
    <scope>NUCLEOTIDE SEQUENCE [LARGE SCALE GENOMIC DNA]</scope>
    <source>
        <strain evidence="6 8">IP141170001</strain>
    </source>
</reference>
<sequence length="194" mass="20701">MTRDDVSTLDKTGESPDDTESPVREPDSTPRSAFGNRRLLVSVSAGALLLVAAVVTAAVLGWQLREQRAVADAGRQALAAAQEYALVLTSVDAAALDQKFAAAVDGATGEFKDMYRESSAQLKQVLIDSKAKADGTVIAAAVESATTDRVEVMLFVDQAVTNALNPEPRVDRNRIIMTMEKVDGRWLAANVDLP</sequence>
<comment type="caution">
    <text evidence="6">The sequence shown here is derived from an EMBL/GenBank/DDBJ whole genome shotgun (WGS) entry which is preliminary data.</text>
</comment>
<feature type="transmembrane region" description="Helical" evidence="4">
    <location>
        <begin position="39"/>
        <end position="62"/>
    </location>
</feature>
<evidence type="ECO:0008006" key="9">
    <source>
        <dbReference type="Google" id="ProtNLM"/>
    </source>
</evidence>
<dbReference type="EMBL" id="MIJD01000086">
    <property type="protein sequence ID" value="OPE54441.1"/>
    <property type="molecule type" value="Genomic_DNA"/>
</dbReference>
<keyword evidence="4" id="KW-0812">Transmembrane</keyword>
<dbReference type="Proteomes" id="UP000191039">
    <property type="component" value="Unassembled WGS sequence"/>
</dbReference>
<evidence type="ECO:0000256" key="2">
    <source>
        <dbReference type="ARBA" id="ARBA00023136"/>
    </source>
</evidence>
<evidence type="ECO:0000256" key="1">
    <source>
        <dbReference type="ARBA" id="ARBA00004370"/>
    </source>
</evidence>
<keyword evidence="8" id="KW-1185">Reference proteome</keyword>
<evidence type="ECO:0000256" key="4">
    <source>
        <dbReference type="SAM" id="Phobius"/>
    </source>
</evidence>
<dbReference type="OrthoDB" id="5188486at2"/>
<dbReference type="GO" id="GO:0016020">
    <property type="term" value="C:membrane"/>
    <property type="evidence" value="ECO:0007669"/>
    <property type="project" value="UniProtKB-SubCell"/>
</dbReference>
<evidence type="ECO:0000313" key="8">
    <source>
        <dbReference type="Proteomes" id="UP000220340"/>
    </source>
</evidence>
<organism evidence="6 8">
    <name type="scientific">Mycolicibacterium diernhoferi</name>
    <dbReference type="NCBI Taxonomy" id="1801"/>
    <lineage>
        <taxon>Bacteria</taxon>
        <taxon>Bacillati</taxon>
        <taxon>Actinomycetota</taxon>
        <taxon>Actinomycetes</taxon>
        <taxon>Mycobacteriales</taxon>
        <taxon>Mycobacteriaceae</taxon>
        <taxon>Mycolicibacterium</taxon>
    </lineage>
</organism>
<dbReference type="EMBL" id="PDCR01000001">
    <property type="protein sequence ID" value="PEG56593.1"/>
    <property type="molecule type" value="Genomic_DNA"/>
</dbReference>
<keyword evidence="2 4" id="KW-0472">Membrane</keyword>
<dbReference type="AlphaFoldDB" id="A0A1Q4HGR0"/>
<evidence type="ECO:0000256" key="3">
    <source>
        <dbReference type="SAM" id="MobiDB-lite"/>
    </source>
</evidence>
<name>A0A1Q4HGR0_9MYCO</name>
<dbReference type="Proteomes" id="UP000220340">
    <property type="component" value="Unassembled WGS sequence"/>
</dbReference>
<dbReference type="PANTHER" id="PTHR37042">
    <property type="entry name" value="OUTER MEMBRANE PROTEIN RV1973"/>
    <property type="match status" value="1"/>
</dbReference>
<feature type="compositionally biased region" description="Basic and acidic residues" evidence="3">
    <location>
        <begin position="1"/>
        <end position="14"/>
    </location>
</feature>
<evidence type="ECO:0000313" key="6">
    <source>
        <dbReference type="EMBL" id="PEG56593.1"/>
    </source>
</evidence>
<evidence type="ECO:0000313" key="5">
    <source>
        <dbReference type="EMBL" id="OPE54441.1"/>
    </source>
</evidence>